<organism evidence="5 6">
    <name type="scientific">Branchiostoma floridae</name>
    <name type="common">Florida lancelet</name>
    <name type="synonym">Amphioxus</name>
    <dbReference type="NCBI Taxonomy" id="7739"/>
    <lineage>
        <taxon>Eukaryota</taxon>
        <taxon>Metazoa</taxon>
        <taxon>Chordata</taxon>
        <taxon>Cephalochordata</taxon>
        <taxon>Leptocardii</taxon>
        <taxon>Amphioxiformes</taxon>
        <taxon>Branchiostomatidae</taxon>
        <taxon>Branchiostoma</taxon>
    </lineage>
</organism>
<dbReference type="OrthoDB" id="5835829at2759"/>
<gene>
    <name evidence="6" type="primary">LOC118420456</name>
</gene>
<proteinExistence type="inferred from homology"/>
<keyword evidence="2" id="KW-0328">Glycosyltransferase</keyword>
<accession>A0A9J7MYC7</accession>
<keyword evidence="5" id="KW-1185">Reference proteome</keyword>
<dbReference type="CDD" id="cd03784">
    <property type="entry name" value="GT1_Gtf-like"/>
    <property type="match status" value="1"/>
</dbReference>
<evidence type="ECO:0000256" key="4">
    <source>
        <dbReference type="SAM" id="Phobius"/>
    </source>
</evidence>
<dbReference type="Gene3D" id="3.40.50.2000">
    <property type="entry name" value="Glycogen Phosphorylase B"/>
    <property type="match status" value="2"/>
</dbReference>
<evidence type="ECO:0000313" key="5">
    <source>
        <dbReference type="Proteomes" id="UP000001554"/>
    </source>
</evidence>
<feature type="transmembrane region" description="Helical" evidence="4">
    <location>
        <begin position="535"/>
        <end position="556"/>
    </location>
</feature>
<evidence type="ECO:0000256" key="2">
    <source>
        <dbReference type="ARBA" id="ARBA00022676"/>
    </source>
</evidence>
<dbReference type="InterPro" id="IPR050271">
    <property type="entry name" value="UDP-glycosyltransferase"/>
</dbReference>
<evidence type="ECO:0000313" key="6">
    <source>
        <dbReference type="RefSeq" id="XP_035683164.1"/>
    </source>
</evidence>
<keyword evidence="4" id="KW-1133">Transmembrane helix</keyword>
<dbReference type="GO" id="GO:0008194">
    <property type="term" value="F:UDP-glycosyltransferase activity"/>
    <property type="evidence" value="ECO:0000318"/>
    <property type="project" value="GO_Central"/>
</dbReference>
<dbReference type="SUPFAM" id="SSF53756">
    <property type="entry name" value="UDP-Glycosyltransferase/glycogen phosphorylase"/>
    <property type="match status" value="1"/>
</dbReference>
<dbReference type="PANTHER" id="PTHR48043:SF145">
    <property type="entry name" value="FI06409P-RELATED"/>
    <property type="match status" value="1"/>
</dbReference>
<dbReference type="RefSeq" id="XP_035683164.1">
    <property type="nucleotide sequence ID" value="XM_035827271.1"/>
</dbReference>
<dbReference type="FunFam" id="3.40.50.2000:FF:000050">
    <property type="entry name" value="UDP-glucuronosyltransferase"/>
    <property type="match status" value="1"/>
</dbReference>
<keyword evidence="4" id="KW-0812">Transmembrane</keyword>
<comment type="similarity">
    <text evidence="1">Belongs to the UDP-glycosyltransferase family.</text>
</comment>
<dbReference type="KEGG" id="bfo:118420456"/>
<sequence>MTPVAEGFRYALLKLLTKSCCMKLSTALRLYNYSWDSPASNDMAGIQKVYCSIILLLLLCFVISHKSSGEKILLVPMPLFSSHWMVEASIGQALVGKGHVVTVVVEEDIVAKRRAERPDFTFETFQDDGFGSRLRKFQDDMYDIADSVSAYNELGEHSRASEWAKEHCEQLLGKDARGDSNMLGRLKTAQYSVVISDPFLRCGTIVAANLGIPHIANSADDGTFFDKMATGVPLPLAYVPSIELGYTDQMTFLQRLENTCFFGLSNIFKSWLYANVYHDLVHTYVSEKETIQSLTSHTDLWLYHTDTVLGFPRPSMPNMVQVGGLMADRPVVPLSVDIEDFMQSSGDDGIIVVSFGSMVHTMSTERKEMFAAVFAQLRQKVVWRYLGEKPAGLGNNTKLMSWLPQKDLLAHPKTRAFVNHAGRNGVYEALYHGVPMVCLPLFGDQPGNSARVVARGLGVSLDFRTVTSDQFHQAVLRVLTISSYRETAARLSRLYRDQPQSPMDRAVWWIEHVIKHGGLPHLRARAVELPWYQYYLLDVAAFLLAICSAVLGTLWYSCSSVCRKVCCKRGGKLRSRRKATIIYV</sequence>
<dbReference type="Pfam" id="PF00201">
    <property type="entry name" value="UDPGT"/>
    <property type="match status" value="1"/>
</dbReference>
<keyword evidence="4" id="KW-0472">Membrane</keyword>
<reference evidence="5" key="1">
    <citation type="journal article" date="2020" name="Nat. Ecol. Evol.">
        <title>Deeply conserved synteny resolves early events in vertebrate evolution.</title>
        <authorList>
            <person name="Simakov O."/>
            <person name="Marletaz F."/>
            <person name="Yue J.X."/>
            <person name="O'Connell B."/>
            <person name="Jenkins J."/>
            <person name="Brandt A."/>
            <person name="Calef R."/>
            <person name="Tung C.H."/>
            <person name="Huang T.K."/>
            <person name="Schmutz J."/>
            <person name="Satoh N."/>
            <person name="Yu J.K."/>
            <person name="Putnam N.H."/>
            <person name="Green R.E."/>
            <person name="Rokhsar D.S."/>
        </authorList>
    </citation>
    <scope>NUCLEOTIDE SEQUENCE [LARGE SCALE GENOMIC DNA]</scope>
    <source>
        <strain evidence="5">S238N-H82</strain>
    </source>
</reference>
<dbReference type="PANTHER" id="PTHR48043">
    <property type="entry name" value="EG:EG0003.4 PROTEIN-RELATED"/>
    <property type="match status" value="1"/>
</dbReference>
<dbReference type="FunFam" id="3.40.50.2000:FF:000195">
    <property type="entry name" value="UDP-glucuronosyltransferase"/>
    <property type="match status" value="1"/>
</dbReference>
<dbReference type="GeneID" id="118420456"/>
<dbReference type="OMA" id="DIMTRVH"/>
<name>A0A9J7MYC7_BRAFL</name>
<dbReference type="Proteomes" id="UP000001554">
    <property type="component" value="Chromosome 8"/>
</dbReference>
<protein>
    <submittedName>
        <fullName evidence="6">UDP-glucuronosyltransferase 2C1-like</fullName>
    </submittedName>
</protein>
<evidence type="ECO:0000256" key="1">
    <source>
        <dbReference type="ARBA" id="ARBA00009995"/>
    </source>
</evidence>
<reference evidence="6" key="2">
    <citation type="submission" date="2025-08" db="UniProtKB">
        <authorList>
            <consortium name="RefSeq"/>
        </authorList>
    </citation>
    <scope>IDENTIFICATION</scope>
    <source>
        <strain evidence="6">S238N-H82</strain>
        <tissue evidence="6">Testes</tissue>
    </source>
</reference>
<dbReference type="AlphaFoldDB" id="A0A9J7MYC7"/>
<keyword evidence="3" id="KW-0808">Transferase</keyword>
<dbReference type="InterPro" id="IPR002213">
    <property type="entry name" value="UDP_glucos_trans"/>
</dbReference>
<evidence type="ECO:0000256" key="3">
    <source>
        <dbReference type="ARBA" id="ARBA00022679"/>
    </source>
</evidence>